<organism evidence="2 3">
    <name type="scientific">Romanomermis culicivorax</name>
    <name type="common">Nematode worm</name>
    <dbReference type="NCBI Taxonomy" id="13658"/>
    <lineage>
        <taxon>Eukaryota</taxon>
        <taxon>Metazoa</taxon>
        <taxon>Ecdysozoa</taxon>
        <taxon>Nematoda</taxon>
        <taxon>Enoplea</taxon>
        <taxon>Dorylaimia</taxon>
        <taxon>Mermithida</taxon>
        <taxon>Mermithoidea</taxon>
        <taxon>Mermithidae</taxon>
        <taxon>Romanomermis</taxon>
    </lineage>
</organism>
<evidence type="ECO:0000256" key="1">
    <source>
        <dbReference type="SAM" id="MobiDB-lite"/>
    </source>
</evidence>
<proteinExistence type="predicted"/>
<reference evidence="3" key="1">
    <citation type="submission" date="2022-11" db="UniProtKB">
        <authorList>
            <consortium name="WormBaseParasite"/>
        </authorList>
    </citation>
    <scope>IDENTIFICATION</scope>
</reference>
<accession>A0A915K9P5</accession>
<feature type="region of interest" description="Disordered" evidence="1">
    <location>
        <begin position="171"/>
        <end position="197"/>
    </location>
</feature>
<dbReference type="Proteomes" id="UP000887565">
    <property type="component" value="Unplaced"/>
</dbReference>
<dbReference type="AlphaFoldDB" id="A0A915K9P5"/>
<evidence type="ECO:0000313" key="3">
    <source>
        <dbReference type="WBParaSite" id="nRc.2.0.1.t35473-RA"/>
    </source>
</evidence>
<protein>
    <submittedName>
        <fullName evidence="3">Uncharacterized protein</fullName>
    </submittedName>
</protein>
<evidence type="ECO:0000313" key="2">
    <source>
        <dbReference type="Proteomes" id="UP000887565"/>
    </source>
</evidence>
<dbReference type="WBParaSite" id="nRc.2.0.1.t35473-RA">
    <property type="protein sequence ID" value="nRc.2.0.1.t35473-RA"/>
    <property type="gene ID" value="nRc.2.0.1.g35473"/>
</dbReference>
<keyword evidence="2" id="KW-1185">Reference proteome</keyword>
<sequence>NKVLYREARQGADDQVVVPSCLRDNTLHQYHGALMMTHQGFKRTLSMTITSKESSDRDGQEAIKRMSWKTGDHLAYYIELAVMLLPSEPRDALKTGVYTWQNQFQFVSLRLRQAKEAVQIGDYKSTLKDEAYKTAQAGGSGQVKTQQQAPMPVVKTQQPGGVTGACGAATNATNGDTANYSTSSSATGRGTKMPGAAGNPAPSVAIAEEVEGAVIC</sequence>
<name>A0A915K9P5_ROMCU</name>